<dbReference type="Proteomes" id="UP001497516">
    <property type="component" value="Chromosome 2"/>
</dbReference>
<proteinExistence type="predicted"/>
<protein>
    <submittedName>
        <fullName evidence="1">Uncharacterized protein</fullName>
    </submittedName>
</protein>
<dbReference type="PANTHER" id="PTHR33067">
    <property type="entry name" value="RNA-DIRECTED DNA POLYMERASE-RELATED"/>
    <property type="match status" value="1"/>
</dbReference>
<dbReference type="CDD" id="cd00303">
    <property type="entry name" value="retropepsin_like"/>
    <property type="match status" value="1"/>
</dbReference>
<accession>A0AAV2D9H9</accession>
<evidence type="ECO:0000313" key="1">
    <source>
        <dbReference type="EMBL" id="CAL1370293.1"/>
    </source>
</evidence>
<dbReference type="Gene3D" id="2.40.70.10">
    <property type="entry name" value="Acid Proteases"/>
    <property type="match status" value="1"/>
</dbReference>
<gene>
    <name evidence="1" type="ORF">LTRI10_LOCUS12449</name>
</gene>
<sequence>MLRKLNFQIPFLEALSQMLKYAKFLKNLLSKKKKLSELPTMELTEECSAIPQNKLQQKQRDPCCFTIPCSIGKLHVERSLADLGSSINVIPYKLFKKLGQGEPSPTRMSIQLAHQSTVHPKGTVEDLLVKVVKFFYPADFVVLDINKDAEVPLILCRPLLATVKALIDVHNGTLVIRDGEE</sequence>
<dbReference type="AlphaFoldDB" id="A0AAV2D9H9"/>
<reference evidence="1 2" key="1">
    <citation type="submission" date="2024-04" db="EMBL/GenBank/DDBJ databases">
        <authorList>
            <person name="Fracassetti M."/>
        </authorList>
    </citation>
    <scope>NUCLEOTIDE SEQUENCE [LARGE SCALE GENOMIC DNA]</scope>
</reference>
<organism evidence="1 2">
    <name type="scientific">Linum trigynum</name>
    <dbReference type="NCBI Taxonomy" id="586398"/>
    <lineage>
        <taxon>Eukaryota</taxon>
        <taxon>Viridiplantae</taxon>
        <taxon>Streptophyta</taxon>
        <taxon>Embryophyta</taxon>
        <taxon>Tracheophyta</taxon>
        <taxon>Spermatophyta</taxon>
        <taxon>Magnoliopsida</taxon>
        <taxon>eudicotyledons</taxon>
        <taxon>Gunneridae</taxon>
        <taxon>Pentapetalae</taxon>
        <taxon>rosids</taxon>
        <taxon>fabids</taxon>
        <taxon>Malpighiales</taxon>
        <taxon>Linaceae</taxon>
        <taxon>Linum</taxon>
    </lineage>
</organism>
<dbReference type="PANTHER" id="PTHR33067:SF35">
    <property type="entry name" value="ASPARTIC PEPTIDASE DDI1-TYPE DOMAIN-CONTAINING PROTEIN"/>
    <property type="match status" value="1"/>
</dbReference>
<keyword evidence="2" id="KW-1185">Reference proteome</keyword>
<evidence type="ECO:0000313" key="2">
    <source>
        <dbReference type="Proteomes" id="UP001497516"/>
    </source>
</evidence>
<name>A0AAV2D9H9_9ROSI</name>
<dbReference type="InterPro" id="IPR021109">
    <property type="entry name" value="Peptidase_aspartic_dom_sf"/>
</dbReference>
<dbReference type="EMBL" id="OZ034815">
    <property type="protein sequence ID" value="CAL1370293.1"/>
    <property type="molecule type" value="Genomic_DNA"/>
</dbReference>